<comment type="catalytic activity">
    <reaction evidence="1 11">
        <text>5-(2-hydroxyethyl)-4-methylthiazole + ATP = 4-methyl-5-(2-phosphooxyethyl)-thiazole + ADP + H(+)</text>
        <dbReference type="Rhea" id="RHEA:24212"/>
        <dbReference type="ChEBI" id="CHEBI:15378"/>
        <dbReference type="ChEBI" id="CHEBI:17957"/>
        <dbReference type="ChEBI" id="CHEBI:30616"/>
        <dbReference type="ChEBI" id="CHEBI:58296"/>
        <dbReference type="ChEBI" id="CHEBI:456216"/>
        <dbReference type="EC" id="2.7.1.50"/>
    </reaction>
</comment>
<keyword evidence="10 11" id="KW-0784">Thiamine biosynthesis</keyword>
<dbReference type="EC" id="2.7.1.50" evidence="11"/>
<keyword evidence="8 11" id="KW-0067">ATP-binding</keyword>
<dbReference type="GO" id="GO:0004417">
    <property type="term" value="F:hydroxyethylthiazole kinase activity"/>
    <property type="evidence" value="ECO:0007669"/>
    <property type="project" value="UniProtKB-UniRule"/>
</dbReference>
<comment type="similarity">
    <text evidence="11">Belongs to the Thz kinase family.</text>
</comment>
<dbReference type="HAMAP" id="MF_00228">
    <property type="entry name" value="Thz_kinase"/>
    <property type="match status" value="1"/>
</dbReference>
<evidence type="ECO:0000256" key="7">
    <source>
        <dbReference type="ARBA" id="ARBA00022777"/>
    </source>
</evidence>
<evidence type="ECO:0000256" key="3">
    <source>
        <dbReference type="ARBA" id="ARBA00004868"/>
    </source>
</evidence>
<evidence type="ECO:0000313" key="15">
    <source>
        <dbReference type="Proteomes" id="UP000247005"/>
    </source>
</evidence>
<comment type="cofactor">
    <cofactor evidence="2 11">
        <name>Mg(2+)</name>
        <dbReference type="ChEBI" id="CHEBI:18420"/>
    </cofactor>
</comment>
<evidence type="ECO:0000256" key="11">
    <source>
        <dbReference type="HAMAP-Rule" id="MF_00228"/>
    </source>
</evidence>
<keyword evidence="14" id="KW-1185">Reference proteome</keyword>
<comment type="pathway">
    <text evidence="3 11">Cofactor biosynthesis; thiamine diphosphate biosynthesis; 4-methyl-5-(2-phosphoethyl)-thiazole from 5-(2-hydroxyethyl)-4-methylthiazole: step 1/1.</text>
</comment>
<dbReference type="NCBIfam" id="TIGR00694">
    <property type="entry name" value="thiM"/>
    <property type="match status" value="1"/>
</dbReference>
<evidence type="ECO:0000313" key="14">
    <source>
        <dbReference type="Proteomes" id="UP000237073"/>
    </source>
</evidence>
<evidence type="ECO:0000313" key="13">
    <source>
        <dbReference type="EMBL" id="POP50777.1"/>
    </source>
</evidence>
<gene>
    <name evidence="11" type="primary">thiM</name>
    <name evidence="13" type="ORF">CHU32_01075</name>
    <name evidence="12" type="ORF">CHU33_01070</name>
</gene>
<dbReference type="InterPro" id="IPR029056">
    <property type="entry name" value="Ribokinase-like"/>
</dbReference>
<keyword evidence="4 11" id="KW-0808">Transferase</keyword>
<dbReference type="RefSeq" id="WP_103674237.1">
    <property type="nucleotide sequence ID" value="NZ_PQGD01000001.1"/>
</dbReference>
<evidence type="ECO:0000256" key="4">
    <source>
        <dbReference type="ARBA" id="ARBA00022679"/>
    </source>
</evidence>
<dbReference type="PRINTS" id="PR01099">
    <property type="entry name" value="HYETHTZKNASE"/>
</dbReference>
<sequence length="262" mass="26880">MQPDLHSRTTTAHTLHHFRTRSPLVHCMTNDVVQSFTANVLLALGASPAMVIDVQEAAQFAAIADALLINVGTLTDERAQAMRAAVISANAAQKPWTLDPVAVGALTLRSRFCHDLLPLRPATIRGNASEILALAGISGGGRGVDTTDTALAALPGAQRLASDTSAIVVVTGEVDYVTNGTRTVAVTGGDTLMTRVVGTGCALSAVVAACCSLPGDRLDNVASACAFIKLAGCKAAQHSAGPGSFIPAFVDALWALEGEVQA</sequence>
<dbReference type="FunFam" id="3.40.1190.20:FF:000015">
    <property type="entry name" value="Hydroxyethylthiazole kinase"/>
    <property type="match status" value="1"/>
</dbReference>
<evidence type="ECO:0000256" key="9">
    <source>
        <dbReference type="ARBA" id="ARBA00022842"/>
    </source>
</evidence>
<accession>A0A2P5GW49</accession>
<protein>
    <recommendedName>
        <fullName evidence="11">Hydroxyethylthiazole kinase</fullName>
        <ecNumber evidence="11">2.7.1.50</ecNumber>
    </recommendedName>
    <alternativeName>
        <fullName evidence="11">4-methyl-5-beta-hydroxyethylthiazole kinase</fullName>
        <shortName evidence="11">TH kinase</shortName>
        <shortName evidence="11">Thz kinase</shortName>
    </alternativeName>
</protein>
<evidence type="ECO:0000256" key="2">
    <source>
        <dbReference type="ARBA" id="ARBA00001946"/>
    </source>
</evidence>
<evidence type="ECO:0000313" key="12">
    <source>
        <dbReference type="EMBL" id="POP47764.1"/>
    </source>
</evidence>
<dbReference type="PIRSF" id="PIRSF000513">
    <property type="entry name" value="Thz_kinase"/>
    <property type="match status" value="1"/>
</dbReference>
<dbReference type="CDD" id="cd01170">
    <property type="entry name" value="THZ_kinase"/>
    <property type="match status" value="1"/>
</dbReference>
<evidence type="ECO:0000256" key="10">
    <source>
        <dbReference type="ARBA" id="ARBA00022977"/>
    </source>
</evidence>
<keyword evidence="7 11" id="KW-0418">Kinase</keyword>
<comment type="function">
    <text evidence="11">Catalyzes the phosphorylation of the hydroxyl group of 4-methyl-5-beta-hydroxyethylthiazole (THZ).</text>
</comment>
<reference evidence="14 15" key="1">
    <citation type="submission" date="2018-01" db="EMBL/GenBank/DDBJ databases">
        <title>Superficieibacter electus gen. nov., sp. nov., an extended-spectrum beta-lactamase possessing member of the Enterobacteriaceae family, isolated from intensive care unit surfaces.</title>
        <authorList>
            <person name="Potter R.F."/>
            <person name="D'Souza A.W."/>
        </authorList>
    </citation>
    <scope>NUCLEOTIDE SEQUENCE [LARGE SCALE GENOMIC DNA]</scope>
    <source>
        <strain evidence="13 15">BP-1</strain>
        <strain evidence="12 14">BP-2</strain>
    </source>
</reference>
<dbReference type="GO" id="GO:0000287">
    <property type="term" value="F:magnesium ion binding"/>
    <property type="evidence" value="ECO:0007669"/>
    <property type="project" value="UniProtKB-UniRule"/>
</dbReference>
<name>A0A2P5GW49_9ENTR</name>
<dbReference type="GO" id="GO:0005524">
    <property type="term" value="F:ATP binding"/>
    <property type="evidence" value="ECO:0007669"/>
    <property type="project" value="UniProtKB-UniRule"/>
</dbReference>
<keyword evidence="6 11" id="KW-0547">Nucleotide-binding</keyword>
<dbReference type="Gene3D" id="3.40.1190.20">
    <property type="match status" value="1"/>
</dbReference>
<keyword evidence="9 11" id="KW-0460">Magnesium</keyword>
<dbReference type="SUPFAM" id="SSF53613">
    <property type="entry name" value="Ribokinase-like"/>
    <property type="match status" value="1"/>
</dbReference>
<comment type="caution">
    <text evidence="13">The sequence shown here is derived from an EMBL/GenBank/DDBJ whole genome shotgun (WGS) entry which is preliminary data.</text>
</comment>
<feature type="binding site" evidence="11">
    <location>
        <position position="198"/>
    </location>
    <ligand>
        <name>substrate</name>
    </ligand>
</feature>
<organism evidence="13 15">
    <name type="scientific">Superficieibacter electus</name>
    <dbReference type="NCBI Taxonomy" id="2022662"/>
    <lineage>
        <taxon>Bacteria</taxon>
        <taxon>Pseudomonadati</taxon>
        <taxon>Pseudomonadota</taxon>
        <taxon>Gammaproteobacteria</taxon>
        <taxon>Enterobacterales</taxon>
        <taxon>Enterobacteriaceae</taxon>
        <taxon>Superficieibacter</taxon>
    </lineage>
</organism>
<dbReference type="AlphaFoldDB" id="A0A2P5GW49"/>
<dbReference type="EMBL" id="PQGD01000001">
    <property type="protein sequence ID" value="POP50777.1"/>
    <property type="molecule type" value="Genomic_DNA"/>
</dbReference>
<evidence type="ECO:0000256" key="1">
    <source>
        <dbReference type="ARBA" id="ARBA00001771"/>
    </source>
</evidence>
<feature type="binding site" evidence="11">
    <location>
        <position position="50"/>
    </location>
    <ligand>
        <name>substrate</name>
    </ligand>
</feature>
<dbReference type="UniPathway" id="UPA00060">
    <property type="reaction ID" value="UER00139"/>
</dbReference>
<dbReference type="OrthoDB" id="8909021at2"/>
<dbReference type="InterPro" id="IPR000417">
    <property type="entry name" value="Hyethyz_kinase"/>
</dbReference>
<dbReference type="Pfam" id="PF02110">
    <property type="entry name" value="HK"/>
    <property type="match status" value="1"/>
</dbReference>
<keyword evidence="5 11" id="KW-0479">Metal-binding</keyword>
<dbReference type="Proteomes" id="UP000237073">
    <property type="component" value="Unassembled WGS sequence"/>
</dbReference>
<evidence type="ECO:0000256" key="6">
    <source>
        <dbReference type="ARBA" id="ARBA00022741"/>
    </source>
</evidence>
<feature type="binding site" evidence="11">
    <location>
        <position position="125"/>
    </location>
    <ligand>
        <name>ATP</name>
        <dbReference type="ChEBI" id="CHEBI:30616"/>
    </ligand>
</feature>
<feature type="binding site" evidence="11">
    <location>
        <position position="171"/>
    </location>
    <ligand>
        <name>ATP</name>
        <dbReference type="ChEBI" id="CHEBI:30616"/>
    </ligand>
</feature>
<evidence type="ECO:0000256" key="8">
    <source>
        <dbReference type="ARBA" id="ARBA00022840"/>
    </source>
</evidence>
<evidence type="ECO:0000256" key="5">
    <source>
        <dbReference type="ARBA" id="ARBA00022723"/>
    </source>
</evidence>
<dbReference type="GO" id="GO:0009229">
    <property type="term" value="P:thiamine diphosphate biosynthetic process"/>
    <property type="evidence" value="ECO:0007669"/>
    <property type="project" value="UniProtKB-UniRule"/>
</dbReference>
<dbReference type="Proteomes" id="UP000247005">
    <property type="component" value="Unassembled WGS sequence"/>
</dbReference>
<dbReference type="NCBIfam" id="NF006830">
    <property type="entry name" value="PRK09355.1"/>
    <property type="match status" value="1"/>
</dbReference>
<dbReference type="GO" id="GO:0036172">
    <property type="term" value="P:thiamine salvage"/>
    <property type="evidence" value="ECO:0007669"/>
    <property type="project" value="UniProtKB-ARBA"/>
</dbReference>
<dbReference type="EMBL" id="PQGE01000001">
    <property type="protein sequence ID" value="POP47764.1"/>
    <property type="molecule type" value="Genomic_DNA"/>
</dbReference>
<proteinExistence type="inferred from homology"/>